<dbReference type="Gene3D" id="2.160.10.10">
    <property type="entry name" value="Hexapeptide repeat proteins"/>
    <property type="match status" value="1"/>
</dbReference>
<dbReference type="KEGG" id="pacr:FXN63_10785"/>
<evidence type="ECO:0000256" key="4">
    <source>
        <dbReference type="ARBA" id="ARBA00022737"/>
    </source>
</evidence>
<dbReference type="NCBIfam" id="TIGR01853">
    <property type="entry name" value="lipid_A_lpxD"/>
    <property type="match status" value="1"/>
</dbReference>
<dbReference type="Gene3D" id="3.40.1390.10">
    <property type="entry name" value="MurE/MurF, N-terminal domain"/>
    <property type="match status" value="1"/>
</dbReference>
<dbReference type="GO" id="GO:0016020">
    <property type="term" value="C:membrane"/>
    <property type="evidence" value="ECO:0007669"/>
    <property type="project" value="GOC"/>
</dbReference>
<sequence>MPILLAPDQAPTLDELLAAADTSGLTWQIESSADVLPRIAGLGTLAGAGASELAFLANPRYQSQLESSQASAIIVAPDVAASHRAALAAAGVAGCPLVVCSEPYLLYARIAQWFDRAMRGQLPRDVHRTAVVGDVSLGNGVSVGPLAVIEDGAIIGDDVVIGAGCFIAAGSRIGAGSFLHPRVSLYRGVTMGERTLIQSGAVIGGDGFGFAPDKRNPRGLWSKIPQFGGVSIGNDVEIGANTTIDRGALEDTRIGDGVKLDNQIQIGHNTQIGAHTAMAGCVGVAGSAIIGERCTFGGSAMVLGHLTIVDDVHISAASLVMSSIDKPGRYTAAFPLAEHRDWEKNAAVLRQLARLRRRIQALEE</sequence>
<proteinExistence type="inferred from homology"/>
<dbReference type="InterPro" id="IPR020573">
    <property type="entry name" value="UDP_GlcNAc_AcTrfase_non-rep"/>
</dbReference>
<evidence type="ECO:0000313" key="9">
    <source>
        <dbReference type="EMBL" id="QEI06268.1"/>
    </source>
</evidence>
<dbReference type="EMBL" id="CP043046">
    <property type="protein sequence ID" value="QEI06268.1"/>
    <property type="molecule type" value="Genomic_DNA"/>
</dbReference>
<comment type="subunit">
    <text evidence="7">Homotrimer.</text>
</comment>
<feature type="active site" description="Proton acceptor" evidence="7">
    <location>
        <position position="268"/>
    </location>
</feature>
<dbReference type="Pfam" id="PF14602">
    <property type="entry name" value="Hexapep_2"/>
    <property type="match status" value="1"/>
</dbReference>
<evidence type="ECO:0000256" key="1">
    <source>
        <dbReference type="ARBA" id="ARBA00022516"/>
    </source>
</evidence>
<dbReference type="GO" id="GO:0103118">
    <property type="term" value="F:UDP-3-O-[(3R)-3-hydroxyacyl]-glucosamine N-acyltransferase activity"/>
    <property type="evidence" value="ECO:0007669"/>
    <property type="project" value="UniProtKB-EC"/>
</dbReference>
<evidence type="ECO:0000313" key="10">
    <source>
        <dbReference type="Proteomes" id="UP000325161"/>
    </source>
</evidence>
<keyword evidence="3 7" id="KW-0808">Transferase</keyword>
<dbReference type="InterPro" id="IPR001451">
    <property type="entry name" value="Hexapep"/>
</dbReference>
<dbReference type="CDD" id="cd03352">
    <property type="entry name" value="LbH_LpxD"/>
    <property type="match status" value="1"/>
</dbReference>
<dbReference type="SUPFAM" id="SSF51161">
    <property type="entry name" value="Trimeric LpxA-like enzymes"/>
    <property type="match status" value="1"/>
</dbReference>
<name>A0A5C0AV94_9BURK</name>
<dbReference type="UniPathway" id="UPA00973"/>
<keyword evidence="2 7" id="KW-0441">Lipid A biosynthesis</keyword>
<keyword evidence="6 7" id="KW-0012">Acyltransferase</keyword>
<evidence type="ECO:0000256" key="2">
    <source>
        <dbReference type="ARBA" id="ARBA00022556"/>
    </source>
</evidence>
<dbReference type="Proteomes" id="UP000325161">
    <property type="component" value="Chromosome"/>
</dbReference>
<keyword evidence="10" id="KW-1185">Reference proteome</keyword>
<dbReference type="GO" id="GO:0009245">
    <property type="term" value="P:lipid A biosynthetic process"/>
    <property type="evidence" value="ECO:0007669"/>
    <property type="project" value="UniProtKB-UniRule"/>
</dbReference>
<evidence type="ECO:0000259" key="8">
    <source>
        <dbReference type="Pfam" id="PF04613"/>
    </source>
</evidence>
<dbReference type="InterPro" id="IPR011004">
    <property type="entry name" value="Trimer_LpxA-like_sf"/>
</dbReference>
<dbReference type="HAMAP" id="MF_00523">
    <property type="entry name" value="LpxD"/>
    <property type="match status" value="1"/>
</dbReference>
<dbReference type="EC" id="2.3.1.191" evidence="7"/>
<gene>
    <name evidence="7 9" type="primary">lpxD</name>
    <name evidence="9" type="ORF">FXN63_10785</name>
</gene>
<dbReference type="GO" id="GO:0016410">
    <property type="term" value="F:N-acyltransferase activity"/>
    <property type="evidence" value="ECO:0007669"/>
    <property type="project" value="InterPro"/>
</dbReference>
<evidence type="ECO:0000256" key="3">
    <source>
        <dbReference type="ARBA" id="ARBA00022679"/>
    </source>
</evidence>
<keyword evidence="1 7" id="KW-0444">Lipid biosynthesis</keyword>
<dbReference type="InterPro" id="IPR007691">
    <property type="entry name" value="LpxD"/>
</dbReference>
<comment type="catalytic activity">
    <reaction evidence="7">
        <text>a UDP-3-O-[(3R)-3-hydroxyacyl]-alpha-D-glucosamine + a (3R)-hydroxyacyl-[ACP] = a UDP-2-N,3-O-bis[(3R)-3-hydroxyacyl]-alpha-D-glucosamine + holo-[ACP] + H(+)</text>
        <dbReference type="Rhea" id="RHEA:53836"/>
        <dbReference type="Rhea" id="RHEA-COMP:9685"/>
        <dbReference type="Rhea" id="RHEA-COMP:9945"/>
        <dbReference type="ChEBI" id="CHEBI:15378"/>
        <dbReference type="ChEBI" id="CHEBI:64479"/>
        <dbReference type="ChEBI" id="CHEBI:78827"/>
        <dbReference type="ChEBI" id="CHEBI:137740"/>
        <dbReference type="ChEBI" id="CHEBI:137748"/>
        <dbReference type="EC" id="2.3.1.191"/>
    </reaction>
</comment>
<feature type="domain" description="UDP-3-O-[3-hydroxymyristoyl] glucosamine N-acyltransferase non-repeat region" evidence="8">
    <location>
        <begin position="38"/>
        <end position="113"/>
    </location>
</feature>
<dbReference type="PROSITE" id="PS00101">
    <property type="entry name" value="HEXAPEP_TRANSFERASES"/>
    <property type="match status" value="1"/>
</dbReference>
<evidence type="ECO:0000256" key="5">
    <source>
        <dbReference type="ARBA" id="ARBA00023098"/>
    </source>
</evidence>
<dbReference type="AlphaFoldDB" id="A0A5C0AV94"/>
<dbReference type="InterPro" id="IPR018357">
    <property type="entry name" value="Hexapep_transf_CS"/>
</dbReference>
<dbReference type="OrthoDB" id="9784739at2"/>
<dbReference type="Pfam" id="PF00132">
    <property type="entry name" value="Hexapep"/>
    <property type="match status" value="2"/>
</dbReference>
<evidence type="ECO:0000256" key="7">
    <source>
        <dbReference type="HAMAP-Rule" id="MF_00523"/>
    </source>
</evidence>
<comment type="similarity">
    <text evidence="7">Belongs to the transferase hexapeptide repeat family. LpxD subfamily.</text>
</comment>
<evidence type="ECO:0000256" key="6">
    <source>
        <dbReference type="ARBA" id="ARBA00023315"/>
    </source>
</evidence>
<keyword evidence="4 7" id="KW-0677">Repeat</keyword>
<accession>A0A5C0AV94</accession>
<comment type="function">
    <text evidence="7">Catalyzes the N-acylation of UDP-3-O-acylglucosamine using 3-hydroxyacyl-ACP as the acyl donor. Is involved in the biosynthesis of lipid A, a phosphorylated glycolipid that anchors the lipopolysaccharide to the outer membrane of the cell.</text>
</comment>
<organism evidence="9 10">
    <name type="scientific">Pigmentiphaga aceris</name>
    <dbReference type="NCBI Taxonomy" id="1940612"/>
    <lineage>
        <taxon>Bacteria</taxon>
        <taxon>Pseudomonadati</taxon>
        <taxon>Pseudomonadota</taxon>
        <taxon>Betaproteobacteria</taxon>
        <taxon>Burkholderiales</taxon>
        <taxon>Alcaligenaceae</taxon>
        <taxon>Pigmentiphaga</taxon>
    </lineage>
</organism>
<dbReference type="PANTHER" id="PTHR43378">
    <property type="entry name" value="UDP-3-O-ACYLGLUCOSAMINE N-ACYLTRANSFERASE"/>
    <property type="match status" value="1"/>
</dbReference>
<dbReference type="NCBIfam" id="NF002060">
    <property type="entry name" value="PRK00892.1"/>
    <property type="match status" value="1"/>
</dbReference>
<dbReference type="RefSeq" id="WP_148814705.1">
    <property type="nucleotide sequence ID" value="NZ_CP043046.1"/>
</dbReference>
<dbReference type="Pfam" id="PF04613">
    <property type="entry name" value="LpxD"/>
    <property type="match status" value="1"/>
</dbReference>
<dbReference type="PANTHER" id="PTHR43378:SF2">
    <property type="entry name" value="UDP-3-O-ACYLGLUCOSAMINE N-ACYLTRANSFERASE 1, MITOCHONDRIAL-RELATED"/>
    <property type="match status" value="1"/>
</dbReference>
<reference evidence="9 10" key="1">
    <citation type="submission" date="2019-08" db="EMBL/GenBank/DDBJ databases">
        <title>Amphibian skin-associated Pigmentiphaga: genome sequence and occurrence across geography and hosts.</title>
        <authorList>
            <person name="Bletz M.C."/>
            <person name="Bunk B."/>
            <person name="Sproeer C."/>
            <person name="Biwer P."/>
            <person name="Reiter S."/>
            <person name="Rabemananjara F.C.E."/>
            <person name="Schulz S."/>
            <person name="Overmann J."/>
            <person name="Vences M."/>
        </authorList>
    </citation>
    <scope>NUCLEOTIDE SEQUENCE [LARGE SCALE GENOMIC DNA]</scope>
    <source>
        <strain evidence="9 10">Mada1488</strain>
    </source>
</reference>
<keyword evidence="5 7" id="KW-0443">Lipid metabolism</keyword>
<protein>
    <recommendedName>
        <fullName evidence="7">UDP-3-O-acylglucosamine N-acyltransferase</fullName>
        <ecNumber evidence="7">2.3.1.191</ecNumber>
    </recommendedName>
</protein>
<comment type="pathway">
    <text evidence="7">Bacterial outer membrane biogenesis; LPS lipid A biosynthesis.</text>
</comment>